<accession>A0A8J5U0Q1</accession>
<dbReference type="Proteomes" id="UP000694050">
    <property type="component" value="Unassembled WGS sequence"/>
</dbReference>
<sequence>MLLLECLSFGKNQNQNQNQPCYGGISIAYRLDAPGHQLTNQQNALPYLGDRSSFEQRLAPLCRPSGCE</sequence>
<protein>
    <submittedName>
        <fullName evidence="1">Uncharacterized protein</fullName>
    </submittedName>
</protein>
<dbReference type="EMBL" id="JAELUQ010000001">
    <property type="protein sequence ID" value="KAG7421249.1"/>
    <property type="molecule type" value="Genomic_DNA"/>
</dbReference>
<evidence type="ECO:0000313" key="1">
    <source>
        <dbReference type="EMBL" id="KAG7421249.1"/>
    </source>
</evidence>
<dbReference type="AlphaFoldDB" id="A0A8J5U0Q1"/>
<evidence type="ECO:0000313" key="2">
    <source>
        <dbReference type="Proteomes" id="UP000694050"/>
    </source>
</evidence>
<name>A0A8J5U0Q1_FUSOX</name>
<proteinExistence type="predicted"/>
<organism evidence="1 2">
    <name type="scientific">Fusarium oxysporum f. sp. rapae</name>
    <dbReference type="NCBI Taxonomy" id="485398"/>
    <lineage>
        <taxon>Eukaryota</taxon>
        <taxon>Fungi</taxon>
        <taxon>Dikarya</taxon>
        <taxon>Ascomycota</taxon>
        <taxon>Pezizomycotina</taxon>
        <taxon>Sordariomycetes</taxon>
        <taxon>Hypocreomycetidae</taxon>
        <taxon>Hypocreales</taxon>
        <taxon>Nectriaceae</taxon>
        <taxon>Fusarium</taxon>
        <taxon>Fusarium oxysporum species complex</taxon>
    </lineage>
</organism>
<comment type="caution">
    <text evidence="1">The sequence shown here is derived from an EMBL/GenBank/DDBJ whole genome shotgun (WGS) entry which is preliminary data.</text>
</comment>
<reference evidence="1" key="1">
    <citation type="submission" date="2021-04" db="EMBL/GenBank/DDBJ databases">
        <title>First draft genome resource for Brassicaceae pathogens Fusarium oxysporum f. sp. raphani and Fusarium oxysporum f. sp. rapae.</title>
        <authorList>
            <person name="Asai S."/>
        </authorList>
    </citation>
    <scope>NUCLEOTIDE SEQUENCE</scope>
    <source>
        <strain evidence="1">Tf1208</strain>
    </source>
</reference>
<gene>
    <name evidence="1" type="ORF">Forpe1208_v000775</name>
</gene>